<dbReference type="Pfam" id="PF00293">
    <property type="entry name" value="NUDIX"/>
    <property type="match status" value="1"/>
</dbReference>
<dbReference type="EMBL" id="AP006840">
    <property type="protein sequence ID" value="BAD39481.1"/>
    <property type="molecule type" value="Genomic_DNA"/>
</dbReference>
<dbReference type="Gene3D" id="3.90.79.10">
    <property type="entry name" value="Nucleoside Triphosphate Pyrophosphohydrolase"/>
    <property type="match status" value="1"/>
</dbReference>
<reference evidence="6 7" key="1">
    <citation type="journal article" date="2004" name="Nucleic Acids Res.">
        <title>Genome sequence of Symbiobacterium thermophilum, an uncultivable bacterium that depends on microbial commensalism.</title>
        <authorList>
            <person name="Ueda K."/>
            <person name="Yamashita A."/>
            <person name="Ishikawa J."/>
            <person name="Shimada M."/>
            <person name="Watsuji T."/>
            <person name="Morimura K."/>
            <person name="Ikeda H."/>
            <person name="Hattori M."/>
            <person name="Beppu T."/>
        </authorList>
    </citation>
    <scope>NUCLEOTIDE SEQUENCE [LARGE SCALE GENOMIC DNA]</scope>
    <source>
        <strain evidence="7">T / IAM 14863</strain>
    </source>
</reference>
<accession>Q67S62</accession>
<proteinExistence type="inferred from homology"/>
<comment type="cofactor">
    <cofactor evidence="1">
        <name>Mg(2+)</name>
        <dbReference type="ChEBI" id="CHEBI:18420"/>
    </cofactor>
</comment>
<dbReference type="KEGG" id="sth:STH496"/>
<evidence type="ECO:0000256" key="4">
    <source>
        <dbReference type="SAM" id="MobiDB-lite"/>
    </source>
</evidence>
<dbReference type="STRING" id="292459.STH496"/>
<dbReference type="InterPro" id="IPR000086">
    <property type="entry name" value="NUDIX_hydrolase_dom"/>
</dbReference>
<dbReference type="SUPFAM" id="SSF55811">
    <property type="entry name" value="Nudix"/>
    <property type="match status" value="1"/>
</dbReference>
<comment type="similarity">
    <text evidence="3">Belongs to the Nudix hydrolase family.</text>
</comment>
<organism evidence="6 7">
    <name type="scientific">Symbiobacterium thermophilum (strain DSM 24528 / JCM 14929 / IAM 14863 / T)</name>
    <dbReference type="NCBI Taxonomy" id="292459"/>
    <lineage>
        <taxon>Bacteria</taxon>
        <taxon>Bacillati</taxon>
        <taxon>Bacillota</taxon>
        <taxon>Clostridia</taxon>
        <taxon>Eubacteriales</taxon>
        <taxon>Symbiobacteriaceae</taxon>
        <taxon>Symbiobacterium</taxon>
    </lineage>
</organism>
<name>Q67S62_SYMTH</name>
<dbReference type="PROSITE" id="PS00893">
    <property type="entry name" value="NUDIX_BOX"/>
    <property type="match status" value="1"/>
</dbReference>
<dbReference type="PROSITE" id="PS51462">
    <property type="entry name" value="NUDIX"/>
    <property type="match status" value="1"/>
</dbReference>
<dbReference type="PRINTS" id="PR00502">
    <property type="entry name" value="NUDIXFAMILY"/>
</dbReference>
<evidence type="ECO:0000313" key="7">
    <source>
        <dbReference type="Proteomes" id="UP000000417"/>
    </source>
</evidence>
<keyword evidence="7" id="KW-1185">Reference proteome</keyword>
<sequence length="180" mass="20180">MVHLTDPAYDRSPTADPKTHNPKELFREMTAVTRDFTVATFVVHEGKVLLLWHRKLGMWLPPGGHIEPNELPDEAAVREVREEAGLEVRLISPPALPPIPGPRQLARPEGVQLEQIAPGHEHIDLIYFARPADPGAVRLTANHEVDRVGWYGPEDLDRIPLTDEVRAWVRKALAAAAERE</sequence>
<dbReference type="PANTHER" id="PTHR43046">
    <property type="entry name" value="GDP-MANNOSE MANNOSYL HYDROLASE"/>
    <property type="match status" value="1"/>
</dbReference>
<gene>
    <name evidence="6" type="ordered locus">STH496</name>
</gene>
<evidence type="ECO:0000259" key="5">
    <source>
        <dbReference type="PROSITE" id="PS51462"/>
    </source>
</evidence>
<dbReference type="Proteomes" id="UP000000417">
    <property type="component" value="Chromosome"/>
</dbReference>
<evidence type="ECO:0000256" key="2">
    <source>
        <dbReference type="ARBA" id="ARBA00022801"/>
    </source>
</evidence>
<feature type="domain" description="Nudix hydrolase" evidence="5">
    <location>
        <begin position="33"/>
        <end position="175"/>
    </location>
</feature>
<dbReference type="CDD" id="cd03674">
    <property type="entry name" value="NUDIX_Hydrolase"/>
    <property type="match status" value="1"/>
</dbReference>
<dbReference type="InterPro" id="IPR020084">
    <property type="entry name" value="NUDIX_hydrolase_CS"/>
</dbReference>
<dbReference type="PANTHER" id="PTHR43046:SF14">
    <property type="entry name" value="MUTT_NUDIX FAMILY PROTEIN"/>
    <property type="match status" value="1"/>
</dbReference>
<dbReference type="GO" id="GO:0016787">
    <property type="term" value="F:hydrolase activity"/>
    <property type="evidence" value="ECO:0007669"/>
    <property type="project" value="UniProtKB-KW"/>
</dbReference>
<dbReference type="InterPro" id="IPR020476">
    <property type="entry name" value="Nudix_hydrolase"/>
</dbReference>
<evidence type="ECO:0000313" key="6">
    <source>
        <dbReference type="EMBL" id="BAD39481.1"/>
    </source>
</evidence>
<protein>
    <submittedName>
        <fullName evidence="6">MutT/nudix family protein</fullName>
    </submittedName>
</protein>
<dbReference type="eggNOG" id="COG1051">
    <property type="taxonomic scope" value="Bacteria"/>
</dbReference>
<evidence type="ECO:0000256" key="1">
    <source>
        <dbReference type="ARBA" id="ARBA00001946"/>
    </source>
</evidence>
<dbReference type="HOGENOM" id="CLU_101758_3_0_9"/>
<keyword evidence="2 3" id="KW-0378">Hydrolase</keyword>
<dbReference type="AlphaFoldDB" id="Q67S62"/>
<evidence type="ECO:0000256" key="3">
    <source>
        <dbReference type="RuleBase" id="RU003476"/>
    </source>
</evidence>
<dbReference type="InterPro" id="IPR015797">
    <property type="entry name" value="NUDIX_hydrolase-like_dom_sf"/>
</dbReference>
<feature type="region of interest" description="Disordered" evidence="4">
    <location>
        <begin position="1"/>
        <end position="21"/>
    </location>
</feature>